<protein>
    <submittedName>
        <fullName evidence="2">Uncharacterized protein</fullName>
    </submittedName>
</protein>
<dbReference type="HOGENOM" id="CLU_1016362_0_0_1"/>
<evidence type="ECO:0000256" key="1">
    <source>
        <dbReference type="SAM" id="Phobius"/>
    </source>
</evidence>
<sequence length="274" mass="30846">MIRIFSLSRRAFNGNILFRNASVHQLLTRNTRQYASKLKKSNAVLPARRPKLAKASEGASSSSQGAITGTFEYPTALRVYSRSAPRIAFLGVVRLAPFVLVVIWLFQVGAEALSSPEPLNWPLVLQAGASLLPILLVTPMTSGYVARILVQLPPQARLNKEMLKKWMSDIPGDTLLEIKTVRANGFSWATDQCLLKDLRARKPTWLRKGNFERHVDPSLDKRRSSNIWTRLYALASEPPRILNIVAEEGLKSKLVKEPKIWPLIEEQIKKRSNN</sequence>
<accession>A0A0D1XWE8</accession>
<keyword evidence="1" id="KW-1133">Transmembrane helix</keyword>
<dbReference type="AlphaFoldDB" id="A0A0D1XWE8"/>
<evidence type="ECO:0000313" key="2">
    <source>
        <dbReference type="EMBL" id="KIW07066.1"/>
    </source>
</evidence>
<dbReference type="GeneID" id="27309929"/>
<gene>
    <name evidence="2" type="ORF">PV09_01956</name>
</gene>
<feature type="transmembrane region" description="Helical" evidence="1">
    <location>
        <begin position="87"/>
        <end position="107"/>
    </location>
</feature>
<keyword evidence="1" id="KW-0812">Transmembrane</keyword>
<dbReference type="EMBL" id="KN847533">
    <property type="protein sequence ID" value="KIW07066.1"/>
    <property type="molecule type" value="Genomic_DNA"/>
</dbReference>
<proteinExistence type="predicted"/>
<reference evidence="2 3" key="1">
    <citation type="submission" date="2015-01" db="EMBL/GenBank/DDBJ databases">
        <title>The Genome Sequence of Ochroconis gallopava CBS43764.</title>
        <authorList>
            <consortium name="The Broad Institute Genomics Platform"/>
            <person name="Cuomo C."/>
            <person name="de Hoog S."/>
            <person name="Gorbushina A."/>
            <person name="Stielow B."/>
            <person name="Teixiera M."/>
            <person name="Abouelleil A."/>
            <person name="Chapman S.B."/>
            <person name="Priest M."/>
            <person name="Young S.K."/>
            <person name="Wortman J."/>
            <person name="Nusbaum C."/>
            <person name="Birren B."/>
        </authorList>
    </citation>
    <scope>NUCLEOTIDE SEQUENCE [LARGE SCALE GENOMIC DNA]</scope>
    <source>
        <strain evidence="2 3">CBS 43764</strain>
    </source>
</reference>
<dbReference type="RefSeq" id="XP_016216935.1">
    <property type="nucleotide sequence ID" value="XM_016354919.1"/>
</dbReference>
<keyword evidence="1" id="KW-0472">Membrane</keyword>
<dbReference type="InParanoid" id="A0A0D1XWE8"/>
<evidence type="ECO:0000313" key="3">
    <source>
        <dbReference type="Proteomes" id="UP000053259"/>
    </source>
</evidence>
<organism evidence="2 3">
    <name type="scientific">Verruconis gallopava</name>
    <dbReference type="NCBI Taxonomy" id="253628"/>
    <lineage>
        <taxon>Eukaryota</taxon>
        <taxon>Fungi</taxon>
        <taxon>Dikarya</taxon>
        <taxon>Ascomycota</taxon>
        <taxon>Pezizomycotina</taxon>
        <taxon>Dothideomycetes</taxon>
        <taxon>Pleosporomycetidae</taxon>
        <taxon>Venturiales</taxon>
        <taxon>Sympoventuriaceae</taxon>
        <taxon>Verruconis</taxon>
    </lineage>
</organism>
<name>A0A0D1XWE8_9PEZI</name>
<keyword evidence="3" id="KW-1185">Reference proteome</keyword>
<dbReference type="OrthoDB" id="2386090at2759"/>
<dbReference type="Proteomes" id="UP000053259">
    <property type="component" value="Unassembled WGS sequence"/>
</dbReference>
<dbReference type="VEuPathDB" id="FungiDB:PV09_01956"/>
<feature type="transmembrane region" description="Helical" evidence="1">
    <location>
        <begin position="127"/>
        <end position="150"/>
    </location>
</feature>